<accession>A0A927FCC8</accession>
<dbReference type="AlphaFoldDB" id="A0A927FCC8"/>
<protein>
    <submittedName>
        <fullName evidence="2">MFS transporter</fullName>
    </submittedName>
</protein>
<keyword evidence="3" id="KW-1185">Reference proteome</keyword>
<comment type="caution">
    <text evidence="2">The sequence shown here is derived from an EMBL/GenBank/DDBJ whole genome shotgun (WGS) entry which is preliminary data.</text>
</comment>
<feature type="transmembrane region" description="Helical" evidence="1">
    <location>
        <begin position="155"/>
        <end position="177"/>
    </location>
</feature>
<evidence type="ECO:0000256" key="1">
    <source>
        <dbReference type="SAM" id="Phobius"/>
    </source>
</evidence>
<keyword evidence="1" id="KW-1133">Transmembrane helix</keyword>
<feature type="transmembrane region" description="Helical" evidence="1">
    <location>
        <begin position="67"/>
        <end position="88"/>
    </location>
</feature>
<feature type="transmembrane region" description="Helical" evidence="1">
    <location>
        <begin position="94"/>
        <end position="114"/>
    </location>
</feature>
<sequence length="243" mass="27029">MSDAPNATATPKKQENFFVNLLCNLALPIMVLKYASGEDRLGPVVGLIAALAFPVGYFFYDFAQRKNYNIISIFGFLNILLTGGIGLMEAEPKWVVIKETAMPLMIGVLVLATAKRKNSLLKTFLFNDQIFDVEKIQSHIDTDQKQAELDSQFKVANWLLVFSFLVSAALNFILASMIVESPGGTESFNQEIATLTWVSWLVITAPTMAILIYALWRLVKGLKKLTGLDFEGLLHEHHTAKAK</sequence>
<organism evidence="2 3">
    <name type="scientific">Pelagicoccus enzymogenes</name>
    <dbReference type="NCBI Taxonomy" id="2773457"/>
    <lineage>
        <taxon>Bacteria</taxon>
        <taxon>Pseudomonadati</taxon>
        <taxon>Verrucomicrobiota</taxon>
        <taxon>Opitutia</taxon>
        <taxon>Puniceicoccales</taxon>
        <taxon>Pelagicoccaceae</taxon>
        <taxon>Pelagicoccus</taxon>
    </lineage>
</organism>
<feature type="transmembrane region" description="Helical" evidence="1">
    <location>
        <begin position="17"/>
        <end position="35"/>
    </location>
</feature>
<name>A0A927FCC8_9BACT</name>
<gene>
    <name evidence="2" type="ORF">IEN85_23690</name>
</gene>
<keyword evidence="1" id="KW-0812">Transmembrane</keyword>
<evidence type="ECO:0000313" key="2">
    <source>
        <dbReference type="EMBL" id="MBD5782522.1"/>
    </source>
</evidence>
<reference evidence="2" key="1">
    <citation type="submission" date="2020-09" db="EMBL/GenBank/DDBJ databases">
        <title>Pelagicoccus enzymogenes sp. nov. with an EPS production, isolated from marine sediment.</title>
        <authorList>
            <person name="Feng X."/>
        </authorList>
    </citation>
    <scope>NUCLEOTIDE SEQUENCE</scope>
    <source>
        <strain evidence="2">NFK12</strain>
    </source>
</reference>
<dbReference type="NCBIfam" id="NF041646">
    <property type="entry name" value="VC0807_fam"/>
    <property type="match status" value="1"/>
</dbReference>
<dbReference type="Proteomes" id="UP000622317">
    <property type="component" value="Unassembled WGS sequence"/>
</dbReference>
<feature type="transmembrane region" description="Helical" evidence="1">
    <location>
        <begin position="197"/>
        <end position="216"/>
    </location>
</feature>
<dbReference type="RefSeq" id="WP_191619598.1">
    <property type="nucleotide sequence ID" value="NZ_JACYFG010000061.1"/>
</dbReference>
<dbReference type="EMBL" id="JACYFG010000061">
    <property type="protein sequence ID" value="MBD5782522.1"/>
    <property type="molecule type" value="Genomic_DNA"/>
</dbReference>
<proteinExistence type="predicted"/>
<keyword evidence="1" id="KW-0472">Membrane</keyword>
<feature type="transmembrane region" description="Helical" evidence="1">
    <location>
        <begin position="41"/>
        <end position="60"/>
    </location>
</feature>
<evidence type="ECO:0000313" key="3">
    <source>
        <dbReference type="Proteomes" id="UP000622317"/>
    </source>
</evidence>